<feature type="transmembrane region" description="Helical" evidence="8">
    <location>
        <begin position="351"/>
        <end position="375"/>
    </location>
</feature>
<feature type="transmembrane region" description="Helical" evidence="8">
    <location>
        <begin position="88"/>
        <end position="111"/>
    </location>
</feature>
<dbReference type="CDD" id="cd13134">
    <property type="entry name" value="MATE_like_8"/>
    <property type="match status" value="1"/>
</dbReference>
<feature type="transmembrane region" description="Helical" evidence="8">
    <location>
        <begin position="12"/>
        <end position="32"/>
    </location>
</feature>
<feature type="transmembrane region" description="Helical" evidence="8">
    <location>
        <begin position="322"/>
        <end position="345"/>
    </location>
</feature>
<evidence type="ECO:0000256" key="2">
    <source>
        <dbReference type="ARBA" id="ARBA00010199"/>
    </source>
</evidence>
<dbReference type="EMBL" id="JBHUEM010000003">
    <property type="protein sequence ID" value="MFD1735270.1"/>
    <property type="molecule type" value="Genomic_DNA"/>
</dbReference>
<feature type="transmembrane region" description="Helical" evidence="8">
    <location>
        <begin position="131"/>
        <end position="154"/>
    </location>
</feature>
<organism evidence="9 10">
    <name type="scientific">Bacillus salitolerans</name>
    <dbReference type="NCBI Taxonomy" id="1437434"/>
    <lineage>
        <taxon>Bacteria</taxon>
        <taxon>Bacillati</taxon>
        <taxon>Bacillota</taxon>
        <taxon>Bacilli</taxon>
        <taxon>Bacillales</taxon>
        <taxon>Bacillaceae</taxon>
        <taxon>Bacillus</taxon>
    </lineage>
</organism>
<dbReference type="NCBIfam" id="TIGR00797">
    <property type="entry name" value="matE"/>
    <property type="match status" value="1"/>
</dbReference>
<accession>A0ABW4LJ95</accession>
<comment type="caution">
    <text evidence="9">The sequence shown here is derived from an EMBL/GenBank/DDBJ whole genome shotgun (WGS) entry which is preliminary data.</text>
</comment>
<keyword evidence="7 8" id="KW-0472">Membrane</keyword>
<keyword evidence="6 8" id="KW-1133">Transmembrane helix</keyword>
<comment type="subcellular location">
    <subcellularLocation>
        <location evidence="1">Cell membrane</location>
        <topology evidence="1">Multi-pass membrane protein</topology>
    </subcellularLocation>
</comment>
<protein>
    <submittedName>
        <fullName evidence="9">MATE family efflux transporter</fullName>
    </submittedName>
</protein>
<evidence type="ECO:0000256" key="1">
    <source>
        <dbReference type="ARBA" id="ARBA00004651"/>
    </source>
</evidence>
<keyword evidence="3" id="KW-0813">Transport</keyword>
<dbReference type="Pfam" id="PF01554">
    <property type="entry name" value="MatE"/>
    <property type="match status" value="2"/>
</dbReference>
<sequence length="454" mass="50497">MKKIERKSVEKMTLFALTWPIFIEILLHMLMGNADTLMLSQYSDNSVAAVGVANQILSVIIVMFGFVATGTAILIAQHLGAKEYKDATEIAVVSVGANLLFGAILSLILFVFGETFLNLMGIPNELMDEAYIYLVIVGGFSFIQSIIMTIGSIIRSYGFTRDTMYITIGMNVLNVIGNYLFIFGPFGIPVLGVQGVAISTVVSKTLGLVILLWLLFKRVEHPLPFLQIFTLPVKHIKNLLRIGIPSAGEHLSYNLSQVVITFFITMIGTEALTTRVYTSNIMMFILLFSIAISQGTQIMIGHFIGARKFEQAYERCMRSLKLAILISGSMAVVTSLFTEQLFGIFTDNQSIIKMGSMLIFLTIILEPGRAFNLVIINALRAAGDVKFPVYMGMLSMWGVSVTISYTLGIYFGLGLIGVWISFIADEWLRGLIMLKRWKSRVWMNKTFLKEEKPA</sequence>
<dbReference type="PANTHER" id="PTHR42925">
    <property type="entry name" value="MULTIDRUG AND TOXIN EFFLUX PROTEIN MATE FAMILY"/>
    <property type="match status" value="1"/>
</dbReference>
<evidence type="ECO:0000256" key="7">
    <source>
        <dbReference type="ARBA" id="ARBA00023136"/>
    </source>
</evidence>
<feature type="transmembrane region" description="Helical" evidence="8">
    <location>
        <begin position="166"/>
        <end position="188"/>
    </location>
</feature>
<keyword evidence="10" id="KW-1185">Reference proteome</keyword>
<proteinExistence type="inferred from homology"/>
<dbReference type="InterPro" id="IPR048279">
    <property type="entry name" value="MdtK-like"/>
</dbReference>
<gene>
    <name evidence="9" type="ORF">ACFSCX_01705</name>
</gene>
<feature type="transmembrane region" description="Helical" evidence="8">
    <location>
        <begin position="194"/>
        <end position="216"/>
    </location>
</feature>
<dbReference type="PANTHER" id="PTHR42925:SF1">
    <property type="entry name" value="VIRULENCE FACTOR MVIN"/>
    <property type="match status" value="1"/>
</dbReference>
<feature type="transmembrane region" description="Helical" evidence="8">
    <location>
        <begin position="52"/>
        <end position="76"/>
    </location>
</feature>
<evidence type="ECO:0000313" key="9">
    <source>
        <dbReference type="EMBL" id="MFD1735270.1"/>
    </source>
</evidence>
<dbReference type="InterPro" id="IPR002528">
    <property type="entry name" value="MATE_fam"/>
</dbReference>
<evidence type="ECO:0000256" key="3">
    <source>
        <dbReference type="ARBA" id="ARBA00022448"/>
    </source>
</evidence>
<evidence type="ECO:0000256" key="4">
    <source>
        <dbReference type="ARBA" id="ARBA00022475"/>
    </source>
</evidence>
<keyword evidence="4" id="KW-1003">Cell membrane</keyword>
<feature type="transmembrane region" description="Helical" evidence="8">
    <location>
        <begin position="251"/>
        <end position="269"/>
    </location>
</feature>
<dbReference type="RefSeq" id="WP_377926372.1">
    <property type="nucleotide sequence ID" value="NZ_JBHUEM010000003.1"/>
</dbReference>
<evidence type="ECO:0000256" key="5">
    <source>
        <dbReference type="ARBA" id="ARBA00022692"/>
    </source>
</evidence>
<feature type="transmembrane region" description="Helical" evidence="8">
    <location>
        <begin position="281"/>
        <end position="301"/>
    </location>
</feature>
<keyword evidence="5 8" id="KW-0812">Transmembrane</keyword>
<reference evidence="10" key="1">
    <citation type="journal article" date="2019" name="Int. J. Syst. Evol. Microbiol.">
        <title>The Global Catalogue of Microorganisms (GCM) 10K type strain sequencing project: providing services to taxonomists for standard genome sequencing and annotation.</title>
        <authorList>
            <consortium name="The Broad Institute Genomics Platform"/>
            <consortium name="The Broad Institute Genome Sequencing Center for Infectious Disease"/>
            <person name="Wu L."/>
            <person name="Ma J."/>
        </authorList>
    </citation>
    <scope>NUCLEOTIDE SEQUENCE [LARGE SCALE GENOMIC DNA]</scope>
    <source>
        <strain evidence="10">CCUG 49339</strain>
    </source>
</reference>
<dbReference type="Proteomes" id="UP001597214">
    <property type="component" value="Unassembled WGS sequence"/>
</dbReference>
<evidence type="ECO:0000256" key="8">
    <source>
        <dbReference type="SAM" id="Phobius"/>
    </source>
</evidence>
<evidence type="ECO:0000256" key="6">
    <source>
        <dbReference type="ARBA" id="ARBA00022989"/>
    </source>
</evidence>
<dbReference type="PIRSF" id="PIRSF006603">
    <property type="entry name" value="DinF"/>
    <property type="match status" value="1"/>
</dbReference>
<evidence type="ECO:0000313" key="10">
    <source>
        <dbReference type="Proteomes" id="UP001597214"/>
    </source>
</evidence>
<name>A0ABW4LJ95_9BACI</name>
<comment type="similarity">
    <text evidence="2">Belongs to the multi antimicrobial extrusion (MATE) (TC 2.A.66.1) family.</text>
</comment>
<dbReference type="InterPro" id="IPR047135">
    <property type="entry name" value="YsiQ"/>
</dbReference>